<dbReference type="AlphaFoldDB" id="A0A836CBI6"/>
<evidence type="ECO:0000256" key="1">
    <source>
        <dbReference type="SAM" id="MobiDB-lite"/>
    </source>
</evidence>
<comment type="caution">
    <text evidence="2">The sequence shown here is derived from an EMBL/GenBank/DDBJ whole genome shotgun (WGS) entry which is preliminary data.</text>
</comment>
<name>A0A836CBI6_9STRA</name>
<sequence>VAMSSRNDAQAAVSVSRAWQPRNCINLLIGDARRKQIMPLVVHLLPQDLAWWNASSDKLWEELQRLLKDQVITPYLATPSAVTGDEEEEKSTDAISTSRRKARRGEKCVQGEGLQFTFRFRPTKPVYSIITFNSVPAATQQQQTASKQAAPAYASLPLNEATLLAWVFKFDPANPYAPLPTETVEVF</sequence>
<accession>A0A836CBI6</accession>
<proteinExistence type="predicted"/>
<organism evidence="2 3">
    <name type="scientific">Tribonema minus</name>
    <dbReference type="NCBI Taxonomy" id="303371"/>
    <lineage>
        <taxon>Eukaryota</taxon>
        <taxon>Sar</taxon>
        <taxon>Stramenopiles</taxon>
        <taxon>Ochrophyta</taxon>
        <taxon>PX clade</taxon>
        <taxon>Xanthophyceae</taxon>
        <taxon>Tribonematales</taxon>
        <taxon>Tribonemataceae</taxon>
        <taxon>Tribonema</taxon>
    </lineage>
</organism>
<reference evidence="2" key="1">
    <citation type="submission" date="2021-02" db="EMBL/GenBank/DDBJ databases">
        <title>First Annotated Genome of the Yellow-green Alga Tribonema minus.</title>
        <authorList>
            <person name="Mahan K.M."/>
        </authorList>
    </citation>
    <scope>NUCLEOTIDE SEQUENCE</scope>
    <source>
        <strain evidence="2">UTEX B ZZ1240</strain>
    </source>
</reference>
<feature type="region of interest" description="Disordered" evidence="1">
    <location>
        <begin position="81"/>
        <end position="102"/>
    </location>
</feature>
<dbReference type="EMBL" id="JAFCMP010000501">
    <property type="protein sequence ID" value="KAG5179018.1"/>
    <property type="molecule type" value="Genomic_DNA"/>
</dbReference>
<evidence type="ECO:0000313" key="2">
    <source>
        <dbReference type="EMBL" id="KAG5179018.1"/>
    </source>
</evidence>
<protein>
    <submittedName>
        <fullName evidence="2">Uncharacterized protein</fullName>
    </submittedName>
</protein>
<feature type="non-terminal residue" evidence="2">
    <location>
        <position position="1"/>
    </location>
</feature>
<gene>
    <name evidence="2" type="ORF">JKP88DRAFT_153133</name>
</gene>
<feature type="non-terminal residue" evidence="2">
    <location>
        <position position="187"/>
    </location>
</feature>
<dbReference type="Proteomes" id="UP000664859">
    <property type="component" value="Unassembled WGS sequence"/>
</dbReference>
<dbReference type="OrthoDB" id="10356059at2759"/>
<evidence type="ECO:0000313" key="3">
    <source>
        <dbReference type="Proteomes" id="UP000664859"/>
    </source>
</evidence>
<keyword evidence="3" id="KW-1185">Reference proteome</keyword>